<protein>
    <submittedName>
        <fullName evidence="2">Uncharacterized protein</fullName>
    </submittedName>
</protein>
<proteinExistence type="predicted"/>
<organism evidence="2 3">
    <name type="scientific">Plebeiibacterium marinum</name>
    <dbReference type="NCBI Taxonomy" id="2992111"/>
    <lineage>
        <taxon>Bacteria</taxon>
        <taxon>Pseudomonadati</taxon>
        <taxon>Bacteroidota</taxon>
        <taxon>Bacteroidia</taxon>
        <taxon>Marinilabiliales</taxon>
        <taxon>Marinilabiliaceae</taxon>
        <taxon>Plebeiibacterium</taxon>
    </lineage>
</organism>
<keyword evidence="3" id="KW-1185">Reference proteome</keyword>
<gene>
    <name evidence="2" type="ORF">OM074_14770</name>
</gene>
<keyword evidence="1" id="KW-0175">Coiled coil</keyword>
<dbReference type="EMBL" id="JAPDPI010000032">
    <property type="protein sequence ID" value="MCW3806898.1"/>
    <property type="molecule type" value="Genomic_DNA"/>
</dbReference>
<comment type="caution">
    <text evidence="2">The sequence shown here is derived from an EMBL/GenBank/DDBJ whole genome shotgun (WGS) entry which is preliminary data.</text>
</comment>
<name>A0AAE3MF94_9BACT</name>
<evidence type="ECO:0000313" key="3">
    <source>
        <dbReference type="Proteomes" id="UP001207408"/>
    </source>
</evidence>
<dbReference type="AlphaFoldDB" id="A0AAE3MF94"/>
<accession>A0AAE3MF94</accession>
<dbReference type="Proteomes" id="UP001207408">
    <property type="component" value="Unassembled WGS sequence"/>
</dbReference>
<reference evidence="2" key="1">
    <citation type="submission" date="2022-10" db="EMBL/GenBank/DDBJ databases">
        <authorList>
            <person name="Yu W.X."/>
        </authorList>
    </citation>
    <scope>NUCLEOTIDE SEQUENCE</scope>
    <source>
        <strain evidence="2">D04</strain>
    </source>
</reference>
<evidence type="ECO:0000256" key="1">
    <source>
        <dbReference type="SAM" id="Coils"/>
    </source>
</evidence>
<sequence length="172" mass="20211">MKQIFLLLLAFVGIAKIGMSQNYASLSEVKFTDKEIHNEYIDQVFDCCCYLMQTPDNKKDENREVAIDFVLRWANASTNHMVELDDQIKELLEEREDLLRLYSVFYVNASMESNGQEKEEVRRKALESFERYCFNSSNKVKATKPMKELYQLKSEGDIVSIDDYYALKERIN</sequence>
<dbReference type="RefSeq" id="WP_301200783.1">
    <property type="nucleotide sequence ID" value="NZ_JAPDPI010000032.1"/>
</dbReference>
<evidence type="ECO:0000313" key="2">
    <source>
        <dbReference type="EMBL" id="MCW3806898.1"/>
    </source>
</evidence>
<feature type="coiled-coil region" evidence="1">
    <location>
        <begin position="74"/>
        <end position="101"/>
    </location>
</feature>